<sequence length="329" mass="37102">MENGKTYGKQTPEEIARAAQEAAIKSAMEQAQLMLGNIPGMNMQDMQAQIMAQMQAAVPNLVDIQTQQATMGTLGDVDADTVCNTGMKNMNDAADITQSLMNLDFNADDFFDDNDSWEIKRSKDGTLNSEQLRLLALGAPILVYNDEYTDTIGHQEYVDSLKEQIRSWWEVTDRESAFEIVDWLLREGHHAEADRVLAAMRNGQETEGIDEDKVEDVSLITDYMLENSICDMNSVPHTAIAWDLVRIVNLGRWAFQCGYITEEDMWNIMCVADETASANFSSWEEYGMSFVLGRGVWHGDTDDCQTAYEIVAELLKNEDSPWLQLSWSD</sequence>
<dbReference type="Proteomes" id="UP000260862">
    <property type="component" value="Unassembled WGS sequence"/>
</dbReference>
<evidence type="ECO:0000313" key="3">
    <source>
        <dbReference type="EMBL" id="RGM33815.1"/>
    </source>
</evidence>
<protein>
    <submittedName>
        <fullName evidence="2">DUF1266 domain-containing protein</fullName>
    </submittedName>
</protein>
<dbReference type="EMBL" id="QSQT01000019">
    <property type="protein sequence ID" value="RGK54565.1"/>
    <property type="molecule type" value="Genomic_DNA"/>
</dbReference>
<dbReference type="InterPro" id="IPR009677">
    <property type="entry name" value="DUF1266"/>
</dbReference>
<dbReference type="EMBL" id="QSTF01000087">
    <property type="protein sequence ID" value="RGM33815.1"/>
    <property type="molecule type" value="Genomic_DNA"/>
</dbReference>
<dbReference type="AlphaFoldDB" id="A0A3E4MY41"/>
<dbReference type="RefSeq" id="WP_117673178.1">
    <property type="nucleotide sequence ID" value="NZ_CABOGR010000019.1"/>
</dbReference>
<evidence type="ECO:0000313" key="2">
    <source>
        <dbReference type="EMBL" id="RGK54565.1"/>
    </source>
</evidence>
<gene>
    <name evidence="4" type="ORF">DW653_02680</name>
    <name evidence="3" type="ORF">DXC17_17580</name>
    <name evidence="2" type="ORF">DXD04_10605</name>
</gene>
<dbReference type="Proteomes" id="UP000260780">
    <property type="component" value="Unassembled WGS sequence"/>
</dbReference>
<keyword evidence="6" id="KW-1185">Reference proteome</keyword>
<comment type="caution">
    <text evidence="2">The sequence shown here is derived from an EMBL/GenBank/DDBJ whole genome shotgun (WGS) entry which is preliminary data.</text>
</comment>
<dbReference type="EMBL" id="QRHQ01000003">
    <property type="protein sequence ID" value="RHF92680.1"/>
    <property type="molecule type" value="Genomic_DNA"/>
</dbReference>
<organism evidence="2 6">
    <name type="scientific">Phocaeicola plebeius</name>
    <dbReference type="NCBI Taxonomy" id="310297"/>
    <lineage>
        <taxon>Bacteria</taxon>
        <taxon>Pseudomonadati</taxon>
        <taxon>Bacteroidota</taxon>
        <taxon>Bacteroidia</taxon>
        <taxon>Bacteroidales</taxon>
        <taxon>Bacteroidaceae</taxon>
        <taxon>Phocaeicola</taxon>
    </lineage>
</organism>
<evidence type="ECO:0000313" key="7">
    <source>
        <dbReference type="Proteomes" id="UP000283485"/>
    </source>
</evidence>
<dbReference type="Pfam" id="PF06889">
    <property type="entry name" value="DUF1266"/>
    <property type="match status" value="1"/>
</dbReference>
<name>A0A3E4MY41_9BACT</name>
<evidence type="ECO:0000313" key="6">
    <source>
        <dbReference type="Proteomes" id="UP000260862"/>
    </source>
</evidence>
<reference evidence="5 6" key="1">
    <citation type="submission" date="2018-08" db="EMBL/GenBank/DDBJ databases">
        <title>A genome reference for cultivated species of the human gut microbiota.</title>
        <authorList>
            <person name="Zou Y."/>
            <person name="Xue W."/>
            <person name="Luo G."/>
        </authorList>
    </citation>
    <scope>NUCLEOTIDE SEQUENCE [LARGE SCALE GENOMIC DNA]</scope>
    <source>
        <strain evidence="4 7">AM23-23</strain>
        <strain evidence="3 5">OM08-14</strain>
        <strain evidence="2 6">TF10-3AC</strain>
    </source>
</reference>
<accession>A0A3E4MY41</accession>
<evidence type="ECO:0000259" key="1">
    <source>
        <dbReference type="Pfam" id="PF06889"/>
    </source>
</evidence>
<evidence type="ECO:0000313" key="4">
    <source>
        <dbReference type="EMBL" id="RHF92680.1"/>
    </source>
</evidence>
<proteinExistence type="predicted"/>
<feature type="domain" description="DUF1266" evidence="1">
    <location>
        <begin position="165"/>
        <end position="327"/>
    </location>
</feature>
<evidence type="ECO:0000313" key="5">
    <source>
        <dbReference type="Proteomes" id="UP000260780"/>
    </source>
</evidence>
<dbReference type="Proteomes" id="UP000283485">
    <property type="component" value="Unassembled WGS sequence"/>
</dbReference>